<sequence>MRTTSNAAAILANALARYRDGFDPALIELPESAVFPHLIPAQPSTVRKSRVTGSLLGKPTPPFVKRGRAIRYRLSDVLAWLADGNAVGSTAAASRFGEGGQ</sequence>
<dbReference type="RefSeq" id="WP_305501431.1">
    <property type="nucleotide sequence ID" value="NZ_CP131913.1"/>
</dbReference>
<organism evidence="1 2">
    <name type="scientific">Halomonas alkalicola</name>
    <dbReference type="NCBI Taxonomy" id="1930622"/>
    <lineage>
        <taxon>Bacteria</taxon>
        <taxon>Pseudomonadati</taxon>
        <taxon>Pseudomonadota</taxon>
        <taxon>Gammaproteobacteria</taxon>
        <taxon>Oceanospirillales</taxon>
        <taxon>Halomonadaceae</taxon>
        <taxon>Halomonas</taxon>
    </lineage>
</organism>
<evidence type="ECO:0000313" key="2">
    <source>
        <dbReference type="Proteomes" id="UP001235344"/>
    </source>
</evidence>
<dbReference type="EMBL" id="CP131913">
    <property type="protein sequence ID" value="WLI73616.1"/>
    <property type="molecule type" value="Genomic_DNA"/>
</dbReference>
<reference evidence="1 2" key="1">
    <citation type="submission" date="2023-08" db="EMBL/GenBank/DDBJ databases">
        <title>Transcriptome Analysis of Halomonas alkalicola CICC 11012s to Identify the Genes Involved in Alkaline Tolerances.</title>
        <authorList>
            <person name="Zhai L."/>
        </authorList>
    </citation>
    <scope>NUCLEOTIDE SEQUENCE [LARGE SCALE GENOMIC DNA]</scope>
    <source>
        <strain evidence="1 2">CICC 11012s</strain>
    </source>
</reference>
<proteinExistence type="predicted"/>
<evidence type="ECO:0008006" key="3">
    <source>
        <dbReference type="Google" id="ProtNLM"/>
    </source>
</evidence>
<protein>
    <recommendedName>
        <fullName evidence="3">DNA-binding protein</fullName>
    </recommendedName>
</protein>
<accession>A0ABY9H679</accession>
<dbReference type="Proteomes" id="UP001235344">
    <property type="component" value="Chromosome"/>
</dbReference>
<name>A0ABY9H679_9GAMM</name>
<gene>
    <name evidence="1" type="ORF">B6N23_01350</name>
</gene>
<evidence type="ECO:0000313" key="1">
    <source>
        <dbReference type="EMBL" id="WLI73616.1"/>
    </source>
</evidence>
<keyword evidence="2" id="KW-1185">Reference proteome</keyword>